<keyword evidence="2" id="KW-1185">Reference proteome</keyword>
<evidence type="ECO:0000313" key="2">
    <source>
        <dbReference type="Proteomes" id="UP000789920"/>
    </source>
</evidence>
<feature type="non-terminal residue" evidence="1">
    <location>
        <position position="1"/>
    </location>
</feature>
<dbReference type="Proteomes" id="UP000789920">
    <property type="component" value="Unassembled WGS sequence"/>
</dbReference>
<organism evidence="1 2">
    <name type="scientific">Racocetra persica</name>
    <dbReference type="NCBI Taxonomy" id="160502"/>
    <lineage>
        <taxon>Eukaryota</taxon>
        <taxon>Fungi</taxon>
        <taxon>Fungi incertae sedis</taxon>
        <taxon>Mucoromycota</taxon>
        <taxon>Glomeromycotina</taxon>
        <taxon>Glomeromycetes</taxon>
        <taxon>Diversisporales</taxon>
        <taxon>Gigasporaceae</taxon>
        <taxon>Racocetra</taxon>
    </lineage>
</organism>
<sequence length="1962" mass="228239">WLVINDEDDENQDNDVDVSRIHIDVKKNATEFLCTKKKIVNLISIFGPARAGKSTLMNILAGVDNYENEIFESSPAMKTITTGVDISKTFIPLKEFSKINDNLEIDGDALVGFVDTEGQGNKGDEFDLCLFSPILVTSKIVIFWWHGAFLTDRILSSLAAMTKSAQRITQDIENQNQNAKLYGHLHIIFRSWDNNNNSTPEDVKKLLLEPQKGRKNKDKEHNTIRKLLNDSFESIDVWLFPLSDLSQSRGKLLFKDFNENWKQIFKKMRKKFSEQLSVNESKDDIGKPRTGQDIAEFTELLCNELNNNSETYTITSIFERTQIARAKTLTKNAKDDYRTLVYSYDIKAMNARYEVEGHDDKGIDAYLYKELEKFRKELELESFSDEIVEETYGTYSESACLIVNDIKMKIADIERFEKLIKPLQCNFDNIVKNLPESLVQQHRNNFGEFCKVTEQNLMMKNNEKIIETLSFAQNKAKENLEMSVTKLENRLPMKKEKLESEWLVLLKQSKEMYSNLDVFNTLPDDVPLIFPENLHTLSNSIWEALIENNSNAWENKADALLKRAEMLFKRDLATNFPVNNKKVFNDTEIEQYLQEEVFGFSHKVANIFPHTMMHGICTKYKETARLIVMEFQKENDKNIGKILQKIERYILNWDILLDTKIKVNLEKWQHKVTKLLLISTTIPKLVTLPSFHLLCICNDLTNLNIETIPSSFRKVIKSIKRHCMMNTLSEQFVNEILEGLKSNDLKYVRMSFINRCLGISTLIPTIQQLFYEQSFEYNPFISASPIIQSIFLAEYEKYQKEKDQNRLTESKDYQRSIKKNVLDSPIAALSCDIIQKTFFVHYDLTKLHHNFFNAVNSLTNINIEPLQSISAIAFLKEYVRTLCDANKTILKEYVRKFRNANRTTSKATMRIDTDMKRIISSINDLMNWKQPRIHSLKIYFLKYLRSCNFSMQDIRDLCESQDQFFPWLKEIPWNDKENQHTFNPYWLHRDYKHAEDYYYHICDELNRNEANPTSFASYLEMAQSGMHNIFHRVYNWGVSLFYNGTLNKNDLNENSLITFAGVIAARLHYIRTSRELTDNEKRVVNYLSKEIKAMNTSLVYKETLKNILFNSNSLIQLFKDNKVDENPNQHRSEDNELLMKSVIVHLMILHASIQNNASPLAAYLHQLHVCQNDFILTCPSDIEGVVMNAVASIRNADGAEEGVTRYKCICGEKFFVFDCGAFGNPTERDPVSVSGKCANCKKGIGYGSTESEYERLDENKITSVSIKHEPGYIVEQISTKTTQNVRMMTPQSYRILHLFVHALLGASVPSSVTSEFFAKNGNNAGDAMEHCIQTIRNDWNVLKEIFDCDNEQLALILHSIIFSMIEKSSSDEWRLDTSEKRENWEHKFSMDLNFSVTNVMVMAKDIRNKLSENRISLTEEEIDDMLSAKDEKYHNENLPRLWRKIKDVNFKSLHAYYMINTAYKAKFPFLEVFFRHEKKLHLIKNLLPILKFVQVLKTRLEYQITRQKARVMTFDNFINKESNNGKLQEISSELHSSFSNFKEAWNEVAPHVKGYQCLQFEEFPQISLNSSVIFGLAEEKDDGIYLWAILSYLIELQNLFLEETIAIPFGLCLSLKFLETNVENTPAFTTQNNNNDRIQYYLQTVQIQHAQLANFIDYERNDEILRYSQRNLEIRYGEDIIYDLYQIEMELARQLVFNKSFITLSESFPYFEEMFLRNFYVLTCLNDFVTQEPLPIANIDADDYVFDESFSSENASKMHPALPDDHVFDKSFSSENESRMLPALEMLICSIHHEINNETPVKDYISRQLDLSVLIENAEFCGMIGTNLRLKHLISLYEKVENMKTCTFDDIQAKYKEPLSLGVRTWIIEAAAFENSWHKISAFELLIALKRFMVRYLMAESSDISSTDKLTDYITNKDLRCWPSDSSLKIAKNLFPSELQVCHTYALYKLISFRQTGSQSSV</sequence>
<name>A0ACA9L9S2_9GLOM</name>
<gene>
    <name evidence="1" type="ORF">RPERSI_LOCUS2360</name>
</gene>
<proteinExistence type="predicted"/>
<comment type="caution">
    <text evidence="1">The sequence shown here is derived from an EMBL/GenBank/DDBJ whole genome shotgun (WGS) entry which is preliminary data.</text>
</comment>
<reference evidence="1" key="1">
    <citation type="submission" date="2021-06" db="EMBL/GenBank/DDBJ databases">
        <authorList>
            <person name="Kallberg Y."/>
            <person name="Tangrot J."/>
            <person name="Rosling A."/>
        </authorList>
    </citation>
    <scope>NUCLEOTIDE SEQUENCE</scope>
    <source>
        <strain evidence="1">MA461A</strain>
    </source>
</reference>
<dbReference type="EMBL" id="CAJVQC010002560">
    <property type="protein sequence ID" value="CAG8513369.1"/>
    <property type="molecule type" value="Genomic_DNA"/>
</dbReference>
<protein>
    <submittedName>
        <fullName evidence="1">24275_t:CDS:1</fullName>
    </submittedName>
</protein>
<accession>A0ACA9L9S2</accession>
<evidence type="ECO:0000313" key="1">
    <source>
        <dbReference type="EMBL" id="CAG8513369.1"/>
    </source>
</evidence>